<keyword evidence="7 12" id="KW-0472">Membrane</keyword>
<evidence type="ECO:0000256" key="12">
    <source>
        <dbReference type="SAM" id="Phobius"/>
    </source>
</evidence>
<feature type="transmembrane region" description="Helical" evidence="12">
    <location>
        <begin position="422"/>
        <end position="445"/>
    </location>
</feature>
<evidence type="ECO:0000256" key="5">
    <source>
        <dbReference type="ARBA" id="ARBA00022989"/>
    </source>
</evidence>
<dbReference type="GO" id="GO:0004930">
    <property type="term" value="F:G protein-coupled receptor activity"/>
    <property type="evidence" value="ECO:0007669"/>
    <property type="project" value="UniProtKB-KW"/>
</dbReference>
<feature type="transmembrane region" description="Helical" evidence="12">
    <location>
        <begin position="472"/>
        <end position="493"/>
    </location>
</feature>
<dbReference type="PRINTS" id="PR00237">
    <property type="entry name" value="GPCRRHODOPSN"/>
</dbReference>
<evidence type="ECO:0000256" key="10">
    <source>
        <dbReference type="RuleBase" id="RU000688"/>
    </source>
</evidence>
<feature type="transmembrane region" description="Helical" evidence="12">
    <location>
        <begin position="341"/>
        <end position="362"/>
    </location>
</feature>
<feature type="transmembrane region" description="Helical" evidence="12">
    <location>
        <begin position="277"/>
        <end position="301"/>
    </location>
</feature>
<evidence type="ECO:0000256" key="11">
    <source>
        <dbReference type="SAM" id="MobiDB-lite"/>
    </source>
</evidence>
<dbReference type="PROSITE" id="PS50262">
    <property type="entry name" value="G_PROTEIN_RECEP_F1_2"/>
    <property type="match status" value="2"/>
</dbReference>
<dbReference type="Pfam" id="PF00001">
    <property type="entry name" value="7tm_1"/>
    <property type="match status" value="2"/>
</dbReference>
<evidence type="ECO:0000313" key="15">
    <source>
        <dbReference type="Proteomes" id="UP000639338"/>
    </source>
</evidence>
<protein>
    <recommendedName>
        <fullName evidence="13">G-protein coupled receptors family 1 profile domain-containing protein</fullName>
    </recommendedName>
</protein>
<dbReference type="GO" id="GO:0005886">
    <property type="term" value="C:plasma membrane"/>
    <property type="evidence" value="ECO:0007669"/>
    <property type="project" value="UniProtKB-SubCell"/>
</dbReference>
<evidence type="ECO:0000256" key="1">
    <source>
        <dbReference type="ARBA" id="ARBA00004651"/>
    </source>
</evidence>
<keyword evidence="3" id="KW-1003">Cell membrane</keyword>
<evidence type="ECO:0000313" key="14">
    <source>
        <dbReference type="EMBL" id="KAF7990073.1"/>
    </source>
</evidence>
<feature type="domain" description="G-protein coupled receptors family 1 profile" evidence="13">
    <location>
        <begin position="41"/>
        <end position="299"/>
    </location>
</feature>
<comment type="subcellular location">
    <subcellularLocation>
        <location evidence="1">Cell membrane</location>
        <topology evidence="1">Multi-pass membrane protein</topology>
    </subcellularLocation>
</comment>
<dbReference type="PROSITE" id="PS00237">
    <property type="entry name" value="G_PROTEIN_RECEP_F1_1"/>
    <property type="match status" value="2"/>
</dbReference>
<feature type="transmembrane region" description="Helical" evidence="12">
    <location>
        <begin position="62"/>
        <end position="87"/>
    </location>
</feature>
<feature type="transmembrane region" description="Helical" evidence="12">
    <location>
        <begin position="520"/>
        <end position="540"/>
    </location>
</feature>
<evidence type="ECO:0000256" key="4">
    <source>
        <dbReference type="ARBA" id="ARBA00022692"/>
    </source>
</evidence>
<feature type="transmembrane region" description="Helical" evidence="12">
    <location>
        <begin position="25"/>
        <end position="50"/>
    </location>
</feature>
<evidence type="ECO:0000256" key="9">
    <source>
        <dbReference type="ARBA" id="ARBA00023224"/>
    </source>
</evidence>
<dbReference type="AlphaFoldDB" id="A0A834XML8"/>
<keyword evidence="9 10" id="KW-0807">Transducer</keyword>
<keyword evidence="6 10" id="KW-0297">G-protein coupled receptor</keyword>
<dbReference type="OrthoDB" id="6117944at2759"/>
<dbReference type="InterPro" id="IPR017452">
    <property type="entry name" value="GPCR_Rhodpsn_7TM"/>
</dbReference>
<dbReference type="Proteomes" id="UP000639338">
    <property type="component" value="Unassembled WGS sequence"/>
</dbReference>
<feature type="transmembrane region" description="Helical" evidence="12">
    <location>
        <begin position="188"/>
        <end position="209"/>
    </location>
</feature>
<proteinExistence type="inferred from homology"/>
<feature type="compositionally biased region" description="Low complexity" evidence="11">
    <location>
        <begin position="615"/>
        <end position="629"/>
    </location>
</feature>
<organism evidence="14 15">
    <name type="scientific">Aphidius gifuensis</name>
    <name type="common">Parasitoid wasp</name>
    <dbReference type="NCBI Taxonomy" id="684658"/>
    <lineage>
        <taxon>Eukaryota</taxon>
        <taxon>Metazoa</taxon>
        <taxon>Ecdysozoa</taxon>
        <taxon>Arthropoda</taxon>
        <taxon>Hexapoda</taxon>
        <taxon>Insecta</taxon>
        <taxon>Pterygota</taxon>
        <taxon>Neoptera</taxon>
        <taxon>Endopterygota</taxon>
        <taxon>Hymenoptera</taxon>
        <taxon>Apocrita</taxon>
        <taxon>Ichneumonoidea</taxon>
        <taxon>Braconidae</taxon>
        <taxon>Aphidiinae</taxon>
        <taxon>Aphidius</taxon>
    </lineage>
</organism>
<dbReference type="PANTHER" id="PTHR24228">
    <property type="entry name" value="B2 BRADYKININ RECEPTOR/ANGIOTENSIN II RECEPTOR"/>
    <property type="match status" value="1"/>
</dbReference>
<keyword evidence="4 10" id="KW-0812">Transmembrane</keyword>
<dbReference type="PANTHER" id="PTHR24228:SF71">
    <property type="entry name" value="PROTEIN TRAPPED IN ENDODERM-1"/>
    <property type="match status" value="1"/>
</dbReference>
<gene>
    <name evidence="14" type="ORF">HCN44_009016</name>
</gene>
<evidence type="ECO:0000256" key="7">
    <source>
        <dbReference type="ARBA" id="ARBA00023136"/>
    </source>
</evidence>
<dbReference type="EMBL" id="JACMRX010000005">
    <property type="protein sequence ID" value="KAF7990073.1"/>
    <property type="molecule type" value="Genomic_DNA"/>
</dbReference>
<keyword evidence="5 12" id="KW-1133">Transmembrane helix</keyword>
<keyword evidence="8 10" id="KW-0675">Receptor</keyword>
<feature type="transmembrane region" description="Helical" evidence="12">
    <location>
        <begin position="250"/>
        <end position="271"/>
    </location>
</feature>
<dbReference type="InterPro" id="IPR000276">
    <property type="entry name" value="GPCR_Rhodpsn"/>
</dbReference>
<feature type="transmembrane region" description="Helical" evidence="12">
    <location>
        <begin position="99"/>
        <end position="117"/>
    </location>
</feature>
<dbReference type="SUPFAM" id="SSF81321">
    <property type="entry name" value="Family A G protein-coupled receptor-like"/>
    <property type="match status" value="2"/>
</dbReference>
<evidence type="ECO:0000259" key="13">
    <source>
        <dbReference type="PROSITE" id="PS50262"/>
    </source>
</evidence>
<reference evidence="14 15" key="1">
    <citation type="submission" date="2020-08" db="EMBL/GenBank/DDBJ databases">
        <title>Aphidius gifuensis genome sequencing and assembly.</title>
        <authorList>
            <person name="Du Z."/>
        </authorList>
    </citation>
    <scope>NUCLEOTIDE SEQUENCE [LARGE SCALE GENOMIC DNA]</scope>
    <source>
        <strain evidence="14">YNYX2018</strain>
        <tissue evidence="14">Adults</tissue>
    </source>
</reference>
<evidence type="ECO:0000256" key="8">
    <source>
        <dbReference type="ARBA" id="ARBA00023170"/>
    </source>
</evidence>
<evidence type="ECO:0000256" key="3">
    <source>
        <dbReference type="ARBA" id="ARBA00022475"/>
    </source>
</evidence>
<dbReference type="Gene3D" id="1.20.1070.10">
    <property type="entry name" value="Rhodopsin 7-helix transmembrane proteins"/>
    <property type="match status" value="2"/>
</dbReference>
<evidence type="ECO:0000256" key="6">
    <source>
        <dbReference type="ARBA" id="ARBA00023040"/>
    </source>
</evidence>
<feature type="transmembrane region" description="Helical" evidence="12">
    <location>
        <begin position="552"/>
        <end position="574"/>
    </location>
</feature>
<keyword evidence="15" id="KW-1185">Reference proteome</keyword>
<name>A0A834XML8_APHGI</name>
<sequence length="637" mass="72522">MDTSWFWKTSNEDNSNQKYPPCVSITVLILTVFFVIIGTLGNTLTAIVFFNFKKLRRQPTTIFIMNLTITDLIISSISLPLMTIYIITRNNFLCKASIVVYYGNMNVSLFSLVAIAINRYILIVKPQIHNDIYTYRNTLIMIISSWILSYSLLLPMTFGIWGSIGFDKKILICEILKNDGEFANPKKIMIPIEFFLSCIVISFCYYCIYKKIKESRKKMSTYLPSQSTKTTTAAAVPNNKDSQETEVTKLMFKIFIGFLVCFLPTVLVNIFDSEGNYPVYHVVESMTSCACVVINPIIYVSTNKHYRSGFREIFSRSPDNGNTLTVIAFTKYKKLRRQPTTIFIMNLTIADLMISSISLPLMTVDLSLFNMTNNNTFCKAGIVLFYGNMSVSLFTLVAIAINRYILIVKPKIHNRIYTRRNTLIMMITIWIVSYALLLPMVFGIWGSVGLDKKLNICEILKNDGEFANPKQILIPTEFFISCIVIFFSYYFIYQKIKESRQKMSTYLPTQRAASNQEAEITFLMFKIFIGFLACFLPTVLVNIFDSDGNYPIYHLVESMTSSASVVINPIIYVSTNKLYRSAFRDIFTRSSNNGIATTQHYNNNLYKQAHLSSLPPTNSSTGNDTSSNPVPSPPSDS</sequence>
<feature type="domain" description="G-protein coupled receptors family 1 profile" evidence="13">
    <location>
        <begin position="321"/>
        <end position="572"/>
    </location>
</feature>
<feature type="transmembrane region" description="Helical" evidence="12">
    <location>
        <begin position="382"/>
        <end position="401"/>
    </location>
</feature>
<comment type="similarity">
    <text evidence="2 10">Belongs to the G-protein coupled receptor 1 family.</text>
</comment>
<accession>A0A834XML8</accession>
<feature type="region of interest" description="Disordered" evidence="11">
    <location>
        <begin position="612"/>
        <end position="637"/>
    </location>
</feature>
<comment type="caution">
    <text evidence="14">The sequence shown here is derived from an EMBL/GenBank/DDBJ whole genome shotgun (WGS) entry which is preliminary data.</text>
</comment>
<evidence type="ECO:0000256" key="2">
    <source>
        <dbReference type="ARBA" id="ARBA00010663"/>
    </source>
</evidence>
<feature type="transmembrane region" description="Helical" evidence="12">
    <location>
        <begin position="138"/>
        <end position="161"/>
    </location>
</feature>